<sequence length="526" mass="53892">MAVSTPRPDGATSSQQPTSGGLTRSLSVWQAVGLSVALMAPSMAANINPQGTAGTVGRAVPLAFLLAAIGVLLVAYGFVRLCQYFHHAGSVYAFVGATLGPRAGLVSGFGLLGTYCFYGVVTSSATGIFGTAFLQEVGIWPSPPSWAPFLLAGVALVAALALTIVPARRGTSVLLTVEGLTIALILVISAIVLVRLVSGNVPAGAPSPDAGFTLDVFTVAPGTELSAVFLGVVFGFLSFAGFEAAATLGEEARNPRKDIPRAILGTAVFGGVYFVVVTAIEMMAFGTDEAGVAAFASSPSLLGDLGSSYIAGWVGDLITLGAAISAFGCCLACVVGASRLTYAFARDTRRDPARASGLAATTPAGTPAVAAIAVTAVMALVQVVCAVGFDAEAFDTFLWSGTIGTLILLVAYLLTTVGAIRLVFIQRRMPAVPRWQVVVPVLALVVLGYTIYRNVAPYPAHEDGPAFWFPIVAGGWLLVGLVAVLVAPAMAQRAGAALTAAELGAREEEQLAEGQAPRDSATRRIQ</sequence>
<accession>A0A323V7E6</accession>
<dbReference type="EMBL" id="JACIBU010000001">
    <property type="protein sequence ID" value="MBB3674461.1"/>
    <property type="molecule type" value="Genomic_DNA"/>
</dbReference>
<keyword evidence="10" id="KW-1185">Reference proteome</keyword>
<protein>
    <submittedName>
        <fullName evidence="9">APC family permease</fullName>
    </submittedName>
    <submittedName>
        <fullName evidence="8">Amino acid transporter</fullName>
    </submittedName>
</protein>
<keyword evidence="4 6" id="KW-0472">Membrane</keyword>
<feature type="transmembrane region" description="Helical" evidence="6">
    <location>
        <begin position="84"/>
        <end position="103"/>
    </location>
</feature>
<dbReference type="PIRSF" id="PIRSF006060">
    <property type="entry name" value="AA_transporter"/>
    <property type="match status" value="1"/>
</dbReference>
<evidence type="ECO:0000313" key="9">
    <source>
        <dbReference type="EMBL" id="PZA20797.1"/>
    </source>
</evidence>
<feature type="domain" description="Amino acid permease/ SLC12A" evidence="7">
    <location>
        <begin position="55"/>
        <end position="428"/>
    </location>
</feature>
<gene>
    <name evidence="9" type="ORF">DMO24_13645</name>
    <name evidence="8" type="ORF">FHX36_000196</name>
</gene>
<dbReference type="OrthoDB" id="9762947at2"/>
<evidence type="ECO:0000313" key="11">
    <source>
        <dbReference type="Proteomes" id="UP000580718"/>
    </source>
</evidence>
<reference evidence="9 10" key="1">
    <citation type="submission" date="2018-06" db="EMBL/GenBank/DDBJ databases">
        <title>Draft genome sequence of Modestobacter versicolor CP153-2.</title>
        <authorList>
            <person name="Gundlapally S.R."/>
        </authorList>
    </citation>
    <scope>NUCLEOTIDE SEQUENCE [LARGE SCALE GENOMIC DNA]</scope>
    <source>
        <strain evidence="9 10">CP153-2</strain>
    </source>
</reference>
<comment type="caution">
    <text evidence="9">The sequence shown here is derived from an EMBL/GenBank/DDBJ whole genome shotgun (WGS) entry which is preliminary data.</text>
</comment>
<feature type="transmembrane region" description="Helical" evidence="6">
    <location>
        <begin position="366"/>
        <end position="389"/>
    </location>
</feature>
<feature type="transmembrane region" description="Helical" evidence="6">
    <location>
        <begin position="227"/>
        <end position="249"/>
    </location>
</feature>
<feature type="transmembrane region" description="Helical" evidence="6">
    <location>
        <begin position="59"/>
        <end position="78"/>
    </location>
</feature>
<feature type="transmembrane region" description="Helical" evidence="6">
    <location>
        <begin position="28"/>
        <end position="47"/>
    </location>
</feature>
<dbReference type="EMBL" id="QKNV01000143">
    <property type="protein sequence ID" value="PZA20797.1"/>
    <property type="molecule type" value="Genomic_DNA"/>
</dbReference>
<feature type="region of interest" description="Disordered" evidence="5">
    <location>
        <begin position="1"/>
        <end position="22"/>
    </location>
</feature>
<feature type="transmembrane region" description="Helical" evidence="6">
    <location>
        <begin position="467"/>
        <end position="487"/>
    </location>
</feature>
<evidence type="ECO:0000256" key="5">
    <source>
        <dbReference type="SAM" id="MobiDB-lite"/>
    </source>
</evidence>
<dbReference type="InterPro" id="IPR050367">
    <property type="entry name" value="APC_superfamily"/>
</dbReference>
<dbReference type="Proteomes" id="UP000580718">
    <property type="component" value="Unassembled WGS sequence"/>
</dbReference>
<feature type="transmembrane region" description="Helical" evidence="6">
    <location>
        <begin position="401"/>
        <end position="425"/>
    </location>
</feature>
<feature type="transmembrane region" description="Helical" evidence="6">
    <location>
        <begin position="261"/>
        <end position="280"/>
    </location>
</feature>
<evidence type="ECO:0000313" key="10">
    <source>
        <dbReference type="Proteomes" id="UP000247602"/>
    </source>
</evidence>
<organism evidence="9 10">
    <name type="scientific">Modestobacter versicolor</name>
    <dbReference type="NCBI Taxonomy" id="429133"/>
    <lineage>
        <taxon>Bacteria</taxon>
        <taxon>Bacillati</taxon>
        <taxon>Actinomycetota</taxon>
        <taxon>Actinomycetes</taxon>
        <taxon>Geodermatophilales</taxon>
        <taxon>Geodermatophilaceae</taxon>
        <taxon>Modestobacter</taxon>
    </lineage>
</organism>
<feature type="transmembrane region" description="Helical" evidence="6">
    <location>
        <begin position="146"/>
        <end position="165"/>
    </location>
</feature>
<dbReference type="InterPro" id="IPR004841">
    <property type="entry name" value="AA-permease/SLC12A_dom"/>
</dbReference>
<evidence type="ECO:0000256" key="2">
    <source>
        <dbReference type="ARBA" id="ARBA00022692"/>
    </source>
</evidence>
<keyword evidence="3 6" id="KW-1133">Transmembrane helix</keyword>
<evidence type="ECO:0000259" key="7">
    <source>
        <dbReference type="Pfam" id="PF00324"/>
    </source>
</evidence>
<reference evidence="8 11" key="2">
    <citation type="submission" date="2020-08" db="EMBL/GenBank/DDBJ databases">
        <title>Sequencing the genomes of 1000 actinobacteria strains.</title>
        <authorList>
            <person name="Klenk H.-P."/>
        </authorList>
    </citation>
    <scope>NUCLEOTIDE SEQUENCE [LARGE SCALE GENOMIC DNA]</scope>
    <source>
        <strain evidence="8 11">DSM 16678</strain>
    </source>
</reference>
<evidence type="ECO:0000256" key="6">
    <source>
        <dbReference type="SAM" id="Phobius"/>
    </source>
</evidence>
<dbReference type="Pfam" id="PF00324">
    <property type="entry name" value="AA_permease"/>
    <property type="match status" value="1"/>
</dbReference>
<evidence type="ECO:0000256" key="3">
    <source>
        <dbReference type="ARBA" id="ARBA00022989"/>
    </source>
</evidence>
<keyword evidence="2 6" id="KW-0812">Transmembrane</keyword>
<dbReference type="RefSeq" id="WP_110552790.1">
    <property type="nucleotide sequence ID" value="NZ_JACIBU010000001.1"/>
</dbReference>
<dbReference type="Proteomes" id="UP000247602">
    <property type="component" value="Unassembled WGS sequence"/>
</dbReference>
<feature type="transmembrane region" description="Helical" evidence="6">
    <location>
        <begin position="115"/>
        <end position="134"/>
    </location>
</feature>
<name>A0A323V7E6_9ACTN</name>
<dbReference type="AlphaFoldDB" id="A0A323V7E6"/>
<dbReference type="Gene3D" id="1.20.1740.10">
    <property type="entry name" value="Amino acid/polyamine transporter I"/>
    <property type="match status" value="1"/>
</dbReference>
<dbReference type="PANTHER" id="PTHR42770:SF16">
    <property type="entry name" value="AMINO ACID PERMEASE"/>
    <property type="match status" value="1"/>
</dbReference>
<evidence type="ECO:0000313" key="8">
    <source>
        <dbReference type="EMBL" id="MBB3674461.1"/>
    </source>
</evidence>
<proteinExistence type="predicted"/>
<feature type="transmembrane region" description="Helical" evidence="6">
    <location>
        <begin position="317"/>
        <end position="345"/>
    </location>
</feature>
<comment type="subcellular location">
    <subcellularLocation>
        <location evidence="1">Membrane</location>
        <topology evidence="1">Multi-pass membrane protein</topology>
    </subcellularLocation>
</comment>
<feature type="transmembrane region" description="Helical" evidence="6">
    <location>
        <begin position="437"/>
        <end position="455"/>
    </location>
</feature>
<evidence type="ECO:0000256" key="1">
    <source>
        <dbReference type="ARBA" id="ARBA00004141"/>
    </source>
</evidence>
<feature type="transmembrane region" description="Helical" evidence="6">
    <location>
        <begin position="172"/>
        <end position="197"/>
    </location>
</feature>
<dbReference type="GO" id="GO:0055085">
    <property type="term" value="P:transmembrane transport"/>
    <property type="evidence" value="ECO:0007669"/>
    <property type="project" value="InterPro"/>
</dbReference>
<dbReference type="GO" id="GO:0016020">
    <property type="term" value="C:membrane"/>
    <property type="evidence" value="ECO:0007669"/>
    <property type="project" value="UniProtKB-SubCell"/>
</dbReference>
<feature type="compositionally biased region" description="Polar residues" evidence="5">
    <location>
        <begin position="11"/>
        <end position="22"/>
    </location>
</feature>
<dbReference type="PANTHER" id="PTHR42770">
    <property type="entry name" value="AMINO ACID TRANSPORTER-RELATED"/>
    <property type="match status" value="1"/>
</dbReference>
<evidence type="ECO:0000256" key="4">
    <source>
        <dbReference type="ARBA" id="ARBA00023136"/>
    </source>
</evidence>